<evidence type="ECO:0000256" key="2">
    <source>
        <dbReference type="SAM" id="Phobius"/>
    </source>
</evidence>
<organism evidence="3 4">
    <name type="scientific">Neobacillus thermocopriae</name>
    <dbReference type="NCBI Taxonomy" id="1215031"/>
    <lineage>
        <taxon>Bacteria</taxon>
        <taxon>Bacillati</taxon>
        <taxon>Bacillota</taxon>
        <taxon>Bacilli</taxon>
        <taxon>Bacillales</taxon>
        <taxon>Bacillaceae</taxon>
        <taxon>Neobacillus</taxon>
    </lineage>
</organism>
<keyword evidence="2" id="KW-0472">Membrane</keyword>
<evidence type="ECO:0000313" key="3">
    <source>
        <dbReference type="EMBL" id="NEX77945.1"/>
    </source>
</evidence>
<dbReference type="EMBL" id="JAAIUV010000003">
    <property type="protein sequence ID" value="NEX77945.1"/>
    <property type="molecule type" value="Genomic_DNA"/>
</dbReference>
<keyword evidence="2" id="KW-0812">Transmembrane</keyword>
<dbReference type="PANTHER" id="PTHR33219">
    <property type="entry name" value="YLMG HOMOLOG PROTEIN 2, CHLOROPLASTIC"/>
    <property type="match status" value="1"/>
</dbReference>
<keyword evidence="4" id="KW-1185">Reference proteome</keyword>
<gene>
    <name evidence="3" type="ORF">G4Z05_03450</name>
</gene>
<dbReference type="RefSeq" id="WP_163250512.1">
    <property type="nucleotide sequence ID" value="NZ_JAAIUV010000003.1"/>
</dbReference>
<sequence>MLSTTILQLGAYAFEIYYWLILIAIFGSWFPQFQTSKIGLWVHQLVEPYLGFFRRFIPPLGPIDFSPIIALLALRYLSGFALEGLRQSLNFLGI</sequence>
<feature type="transmembrane region" description="Helical" evidence="2">
    <location>
        <begin position="12"/>
        <end position="30"/>
    </location>
</feature>
<evidence type="ECO:0000256" key="1">
    <source>
        <dbReference type="ARBA" id="ARBA00010894"/>
    </source>
</evidence>
<proteinExistence type="inferred from homology"/>
<dbReference type="GO" id="GO:0016020">
    <property type="term" value="C:membrane"/>
    <property type="evidence" value="ECO:0007669"/>
    <property type="project" value="InterPro"/>
</dbReference>
<accession>A0A6B3TLX2</accession>
<dbReference type="Pfam" id="PF02325">
    <property type="entry name" value="CCB3_YggT"/>
    <property type="match status" value="1"/>
</dbReference>
<evidence type="ECO:0000313" key="4">
    <source>
        <dbReference type="Proteomes" id="UP000481621"/>
    </source>
</evidence>
<name>A0A6B3TLX2_9BACI</name>
<dbReference type="PANTHER" id="PTHR33219:SF14">
    <property type="entry name" value="PROTEIN COFACTOR ASSEMBLY OF COMPLEX C SUBUNIT B CCB3, CHLOROPLASTIC-RELATED"/>
    <property type="match status" value="1"/>
</dbReference>
<dbReference type="InterPro" id="IPR003425">
    <property type="entry name" value="CCB3/YggT"/>
</dbReference>
<dbReference type="Proteomes" id="UP000481621">
    <property type="component" value="Unassembled WGS sequence"/>
</dbReference>
<dbReference type="AlphaFoldDB" id="A0A6B3TLX2"/>
<comment type="similarity">
    <text evidence="1">Belongs to the YggT family.</text>
</comment>
<protein>
    <submittedName>
        <fullName evidence="3">YggT family protein</fullName>
    </submittedName>
</protein>
<reference evidence="3" key="1">
    <citation type="submission" date="2020-02" db="EMBL/GenBank/DDBJ databases">
        <title>Bacillus sedimentmangrovi sp. nov., isolated from sediment of the mangrove ecosystem.</title>
        <authorList>
            <person name="Liu G."/>
        </authorList>
    </citation>
    <scope>NUCLEOTIDE SEQUENCE [LARGE SCALE GENOMIC DNA]</scope>
    <source>
        <strain evidence="3">SgZ-7</strain>
    </source>
</reference>
<keyword evidence="2" id="KW-1133">Transmembrane helix</keyword>
<comment type="caution">
    <text evidence="3">The sequence shown here is derived from an EMBL/GenBank/DDBJ whole genome shotgun (WGS) entry which is preliminary data.</text>
</comment>